<keyword evidence="1" id="KW-0732">Signal</keyword>
<sequence>MNKFYVLFAGFLLKSIVVNAQWGEGDSRTDTRNDAGLQGDAGAKSGFFQTQNPVNFPAGAQGWWHLLDVRHSNATNNFAMQFSGSFSDQMLYFRKTGGNPSQVWSQVLTSNNDGVLNNSKITIQSGVGQVFFTGRQIGSTYDYPTGIFHALTDNANGTINYYYDGFTNGVRNFAVRADGQGYFAGNVGVKTATPHGDFDVNGTLVAGGNSANLDSTIPDRNLSFLEHTGRMIIGWNKSKGAGETDFVGNQGAGSVGGFAFYNHSNTGTEQQLMWLTGDGKLFVGINANGPSPNNGPYKMAVGGGILAEAVTVKLQANWPDYVFEKDYKTYSLPDLEKYINTYQHLPEIPSAKEVNENGINIGDMNTKLLRKIEELTLYLIEKDKIEKLHDRQIRDQQYQIDKLNEKLAELSIRIN</sequence>
<feature type="chain" id="PRO_5022086428" evidence="1">
    <location>
        <begin position="21"/>
        <end position="415"/>
    </location>
</feature>
<protein>
    <submittedName>
        <fullName evidence="2">Uncharacterized protein</fullName>
    </submittedName>
</protein>
<organism evidence="2 3">
    <name type="scientific">Pedobacter westerhofensis</name>
    <dbReference type="NCBI Taxonomy" id="425512"/>
    <lineage>
        <taxon>Bacteria</taxon>
        <taxon>Pseudomonadati</taxon>
        <taxon>Bacteroidota</taxon>
        <taxon>Sphingobacteriia</taxon>
        <taxon>Sphingobacteriales</taxon>
        <taxon>Sphingobacteriaceae</taxon>
        <taxon>Pedobacter</taxon>
    </lineage>
</organism>
<evidence type="ECO:0000313" key="3">
    <source>
        <dbReference type="Proteomes" id="UP000320300"/>
    </source>
</evidence>
<feature type="signal peptide" evidence="1">
    <location>
        <begin position="1"/>
        <end position="20"/>
    </location>
</feature>
<name>A0A521C6C6_9SPHI</name>
<dbReference type="EMBL" id="FXTN01000003">
    <property type="protein sequence ID" value="SMO54979.1"/>
    <property type="molecule type" value="Genomic_DNA"/>
</dbReference>
<dbReference type="AlphaFoldDB" id="A0A521C6C6"/>
<proteinExistence type="predicted"/>
<keyword evidence="3" id="KW-1185">Reference proteome</keyword>
<accession>A0A521C6C6</accession>
<dbReference type="Proteomes" id="UP000320300">
    <property type="component" value="Unassembled WGS sequence"/>
</dbReference>
<dbReference type="RefSeq" id="WP_185960407.1">
    <property type="nucleotide sequence ID" value="NZ_CBCSJO010000004.1"/>
</dbReference>
<evidence type="ECO:0000313" key="2">
    <source>
        <dbReference type="EMBL" id="SMO54979.1"/>
    </source>
</evidence>
<evidence type="ECO:0000256" key="1">
    <source>
        <dbReference type="SAM" id="SignalP"/>
    </source>
</evidence>
<gene>
    <name evidence="2" type="ORF">SAMN06265348_103265</name>
</gene>
<reference evidence="2 3" key="1">
    <citation type="submission" date="2017-05" db="EMBL/GenBank/DDBJ databases">
        <authorList>
            <person name="Varghese N."/>
            <person name="Submissions S."/>
        </authorList>
    </citation>
    <scope>NUCLEOTIDE SEQUENCE [LARGE SCALE GENOMIC DNA]</scope>
    <source>
        <strain evidence="2 3">DSM 19036</strain>
    </source>
</reference>